<dbReference type="Pfam" id="PF13385">
    <property type="entry name" value="Laminin_G_3"/>
    <property type="match status" value="1"/>
</dbReference>
<dbReference type="SUPFAM" id="SSF49899">
    <property type="entry name" value="Concanavalin A-like lectins/glucanases"/>
    <property type="match status" value="1"/>
</dbReference>
<keyword evidence="2" id="KW-1015">Disulfide bond</keyword>
<reference evidence="4 5" key="1">
    <citation type="submission" date="2016-11" db="EMBL/GenBank/DDBJ databases">
        <title>Trade-off between light-utilization and light-protection in marine flavobacteria.</title>
        <authorList>
            <person name="Kumagai Y."/>
        </authorList>
    </citation>
    <scope>NUCLEOTIDE SEQUENCE [LARGE SCALE GENOMIC DNA]</scope>
    <source>
        <strain evidence="4 5">JCM 17109</strain>
    </source>
</reference>
<proteinExistence type="predicted"/>
<dbReference type="Proteomes" id="UP000239532">
    <property type="component" value="Unassembled WGS sequence"/>
</dbReference>
<name>A0A2S9WSZ6_9FLAO</name>
<evidence type="ECO:0000256" key="2">
    <source>
        <dbReference type="ARBA" id="ARBA00023157"/>
    </source>
</evidence>
<dbReference type="PANTHER" id="PTHR42535">
    <property type="entry name" value="OOKINETE PROTEIN, PUTATIVE-RELATED"/>
    <property type="match status" value="1"/>
</dbReference>
<dbReference type="SMART" id="SM00560">
    <property type="entry name" value="LamGL"/>
    <property type="match status" value="1"/>
</dbReference>
<dbReference type="NCBIfam" id="TIGR04183">
    <property type="entry name" value="Por_Secre_tail"/>
    <property type="match status" value="1"/>
</dbReference>
<evidence type="ECO:0000256" key="1">
    <source>
        <dbReference type="ARBA" id="ARBA00022729"/>
    </source>
</evidence>
<gene>
    <name evidence="4" type="ORF">BST86_05600</name>
</gene>
<accession>A0A2S9WSZ6</accession>
<dbReference type="EMBL" id="MQUC01000003">
    <property type="protein sequence ID" value="PRP66611.1"/>
    <property type="molecule type" value="Genomic_DNA"/>
</dbReference>
<keyword evidence="1" id="KW-0732">Signal</keyword>
<evidence type="ECO:0000313" key="5">
    <source>
        <dbReference type="Proteomes" id="UP000239532"/>
    </source>
</evidence>
<dbReference type="AlphaFoldDB" id="A0A2S9WSZ6"/>
<evidence type="ECO:0000259" key="3">
    <source>
        <dbReference type="SMART" id="SM00560"/>
    </source>
</evidence>
<dbReference type="InterPro" id="IPR013320">
    <property type="entry name" value="ConA-like_dom_sf"/>
</dbReference>
<feature type="domain" description="LamG-like jellyroll fold" evidence="3">
    <location>
        <begin position="23"/>
        <end position="155"/>
    </location>
</feature>
<dbReference type="GO" id="GO:0004553">
    <property type="term" value="F:hydrolase activity, hydrolyzing O-glycosyl compounds"/>
    <property type="evidence" value="ECO:0007669"/>
    <property type="project" value="UniProtKB-ARBA"/>
</dbReference>
<dbReference type="InterPro" id="IPR006558">
    <property type="entry name" value="LamG-like"/>
</dbReference>
<sequence length="842" mass="92562">MGSISLNGSTDQVILQNDISFGEAFTISTWINTSSDQSSAVQTIISKGDQNNGWNIQLNESNKIQVTFYKEGAATQMISNHFLSYDVWRQITLTYTDGSLKIHIDGILDSVQSSNLTDQSQNLPLIIGATNSSTPQHFKGSIDEVRVFDRALTVEQIRFFMNQELVNENDMLAGAIIKTSSNNTSALPWNSLITYLTFNNGIATDLSVSAATLDAQHSSFTTNNQSAPLPYVSVQNGNWNASDIWDAQSTIHAPGSFRIMNGEQVRVTWNIVNSYHDIIVSEETELLALQLKANTIKIQNDQALTITGFLQLNGTLDLENESQLIQTAGSELDPSSTGKIERDQQGTGNKYNYNYWSSPVSYTGVNEINGGFDLSAVMMDGTDPAAPKPLNFTNPTDSDGAPATESQAATVSSKWIHKYANLPSGTYANWQFVGNTGKLKAGEAYSMKGTGCSTDQNYTFMGLPNNGPIELTANAGNDYLVGNPYPSAMDATQFIADNPLLDGTIYFWEHVGGESHNLENYEGGYSMYNLSGGTPNPTIGTSDALMNNDGKQAELPGRYIPVAQGFFVIVKDDGAIKFNNAQRVFEKEASGNSVFKAAPGSNFNPSLATYQQHADERTKIRIGFDSPNLIHRQLLLTIDPNATTGYDRGYDGLQFDDQMDDMAFWVKNERLSIQGIGIVNDAIELPLFVKLSDHGTIKIGLDHIENLDPDQPVFLKDSVTGEMHNLREGKFQSPFLFRGQYKTRFSIIFHGKSTLSNETLEDQDNILVFTPQATDAIHIKTPGNIQLDEVVLINMMGQQVKSWNVSTGSKEIILPRQSIASGNYIVTMKSDGQDYQRKVILK</sequence>
<protein>
    <recommendedName>
        <fullName evidence="3">LamG-like jellyroll fold domain-containing protein</fullName>
    </recommendedName>
</protein>
<dbReference type="PANTHER" id="PTHR42535:SF2">
    <property type="entry name" value="CHROMOSOME UNDETERMINED SCAFFOLD_146, WHOLE GENOME SHOTGUN SEQUENCE"/>
    <property type="match status" value="1"/>
</dbReference>
<comment type="caution">
    <text evidence="4">The sequence shown here is derived from an EMBL/GenBank/DDBJ whole genome shotgun (WGS) entry which is preliminary data.</text>
</comment>
<keyword evidence="5" id="KW-1185">Reference proteome</keyword>
<dbReference type="InterPro" id="IPR026444">
    <property type="entry name" value="Secre_tail"/>
</dbReference>
<dbReference type="GO" id="GO:0005975">
    <property type="term" value="P:carbohydrate metabolic process"/>
    <property type="evidence" value="ECO:0007669"/>
    <property type="project" value="UniProtKB-ARBA"/>
</dbReference>
<dbReference type="Gene3D" id="2.60.120.200">
    <property type="match status" value="1"/>
</dbReference>
<evidence type="ECO:0000313" key="4">
    <source>
        <dbReference type="EMBL" id="PRP66611.1"/>
    </source>
</evidence>
<organism evidence="4 5">
    <name type="scientific">Nonlabens agnitus</name>
    <dbReference type="NCBI Taxonomy" id="870484"/>
    <lineage>
        <taxon>Bacteria</taxon>
        <taxon>Pseudomonadati</taxon>
        <taxon>Bacteroidota</taxon>
        <taxon>Flavobacteriia</taxon>
        <taxon>Flavobacteriales</taxon>
        <taxon>Flavobacteriaceae</taxon>
        <taxon>Nonlabens</taxon>
    </lineage>
</organism>